<keyword evidence="3" id="KW-1185">Reference proteome</keyword>
<name>A0A162X8H5_PHYB8</name>
<evidence type="ECO:0000313" key="2">
    <source>
        <dbReference type="EMBL" id="OAD73215.1"/>
    </source>
</evidence>
<dbReference type="GeneID" id="28992399"/>
<feature type="chain" id="PRO_5007840731" evidence="1">
    <location>
        <begin position="23"/>
        <end position="66"/>
    </location>
</feature>
<evidence type="ECO:0000313" key="3">
    <source>
        <dbReference type="Proteomes" id="UP000077315"/>
    </source>
</evidence>
<sequence length="66" mass="6975">MKFTSISILLFALCVSVKTVSGNVACHAAEEARVQSACQDHCGSTGYTAGECGDRGIYTNNYVPLD</sequence>
<dbReference type="RefSeq" id="XP_018291255.1">
    <property type="nucleotide sequence ID" value="XM_018431493.1"/>
</dbReference>
<dbReference type="Proteomes" id="UP000077315">
    <property type="component" value="Unassembled WGS sequence"/>
</dbReference>
<keyword evidence="1" id="KW-0732">Signal</keyword>
<dbReference type="InParanoid" id="A0A162X8H5"/>
<dbReference type="VEuPathDB" id="FungiDB:PHYBLDRAFT_145618"/>
<reference evidence="3" key="1">
    <citation type="submission" date="2015-06" db="EMBL/GenBank/DDBJ databases">
        <title>Expansion of signal transduction pathways in fungi by whole-genome duplication.</title>
        <authorList>
            <consortium name="DOE Joint Genome Institute"/>
            <person name="Corrochano L.M."/>
            <person name="Kuo A."/>
            <person name="Marcet-Houben M."/>
            <person name="Polaino S."/>
            <person name="Salamov A."/>
            <person name="Villalobos J.M."/>
            <person name="Alvarez M.I."/>
            <person name="Avalos J."/>
            <person name="Benito E.P."/>
            <person name="Benoit I."/>
            <person name="Burger G."/>
            <person name="Camino L.P."/>
            <person name="Canovas D."/>
            <person name="Cerda-Olmedo E."/>
            <person name="Cheng J.-F."/>
            <person name="Dominguez A."/>
            <person name="Elias M."/>
            <person name="Eslava A.P."/>
            <person name="Glaser F."/>
            <person name="Grimwood J."/>
            <person name="Gutierrez G."/>
            <person name="Heitman J."/>
            <person name="Henrissat B."/>
            <person name="Iturriaga E.A."/>
            <person name="Lang B.F."/>
            <person name="Lavin J.L."/>
            <person name="Lee S."/>
            <person name="Li W."/>
            <person name="Lindquist E."/>
            <person name="Lopez-Garcia S."/>
            <person name="Luque E.M."/>
            <person name="Marcos A.T."/>
            <person name="Martin J."/>
            <person name="McCluskey K."/>
            <person name="Medina H.R."/>
            <person name="Miralles-Duran A."/>
            <person name="Miyazaki A."/>
            <person name="Munoz-Torres E."/>
            <person name="Oguiza J.A."/>
            <person name="Ohm R."/>
            <person name="Olmedo M."/>
            <person name="Orejas M."/>
            <person name="Ortiz-Castellanos L."/>
            <person name="Pisabarro A.G."/>
            <person name="Rodriguez-Romero J."/>
            <person name="Ruiz-Herrera J."/>
            <person name="Ruiz-Vazquez R."/>
            <person name="Sanz C."/>
            <person name="Schackwitz W."/>
            <person name="Schmutz J."/>
            <person name="Shahriari M."/>
            <person name="Shelest E."/>
            <person name="Silva-Franco F."/>
            <person name="Soanes D."/>
            <person name="Syed K."/>
            <person name="Tagua V.G."/>
            <person name="Talbot N.J."/>
            <person name="Thon M."/>
            <person name="De vries R.P."/>
            <person name="Wiebenga A."/>
            <person name="Yadav J.S."/>
            <person name="Braun E.L."/>
            <person name="Baker S."/>
            <person name="Garre V."/>
            <person name="Horwitz B."/>
            <person name="Torres-Martinez S."/>
            <person name="Idnurm A."/>
            <person name="Herrera-Estrella A."/>
            <person name="Gabaldon T."/>
            <person name="Grigoriev I.V."/>
        </authorList>
    </citation>
    <scope>NUCLEOTIDE SEQUENCE [LARGE SCALE GENOMIC DNA]</scope>
    <source>
        <strain evidence="3">NRRL 1555(-)</strain>
    </source>
</reference>
<organism evidence="2 3">
    <name type="scientific">Phycomyces blakesleeanus (strain ATCC 8743b / DSM 1359 / FGSC 10004 / NBRC 33097 / NRRL 1555)</name>
    <dbReference type="NCBI Taxonomy" id="763407"/>
    <lineage>
        <taxon>Eukaryota</taxon>
        <taxon>Fungi</taxon>
        <taxon>Fungi incertae sedis</taxon>
        <taxon>Mucoromycota</taxon>
        <taxon>Mucoromycotina</taxon>
        <taxon>Mucoromycetes</taxon>
        <taxon>Mucorales</taxon>
        <taxon>Phycomycetaceae</taxon>
        <taxon>Phycomyces</taxon>
    </lineage>
</organism>
<dbReference type="AlphaFoldDB" id="A0A162X8H5"/>
<proteinExistence type="predicted"/>
<accession>A0A162X8H5</accession>
<dbReference type="EMBL" id="KV440981">
    <property type="protein sequence ID" value="OAD73215.1"/>
    <property type="molecule type" value="Genomic_DNA"/>
</dbReference>
<dbReference type="OrthoDB" id="2271042at2759"/>
<gene>
    <name evidence="2" type="ORF">PHYBLDRAFT_145618</name>
</gene>
<evidence type="ECO:0000256" key="1">
    <source>
        <dbReference type="SAM" id="SignalP"/>
    </source>
</evidence>
<protein>
    <submittedName>
        <fullName evidence="2">Uncharacterized protein</fullName>
    </submittedName>
</protein>
<feature type="signal peptide" evidence="1">
    <location>
        <begin position="1"/>
        <end position="22"/>
    </location>
</feature>